<sequence>MLDEVWGILETVEDPELPIAITDLGLVRTVQVADGRVSVRPVPTWTGCPALDVIRARVQGALRALPGVREAAVEYTYEEPWTLDRMTPRGRARLAAHGLAVPRCRFSEPAACPSCGSHDVTLDSLFGPTSCRATYVCRACRNPFERFKPPVDIASSRE</sequence>
<feature type="domain" description="MIP18 family-like" evidence="1">
    <location>
        <begin position="3"/>
        <end position="73"/>
    </location>
</feature>
<reference evidence="3 4" key="1">
    <citation type="journal article" date="2019" name="Nat. Microbiol.">
        <title>Mediterranean grassland soil C-N compound turnover is dependent on rainfall and depth, and is mediated by genomically divergent microorganisms.</title>
        <authorList>
            <person name="Diamond S."/>
            <person name="Andeer P.F."/>
            <person name="Li Z."/>
            <person name="Crits-Christoph A."/>
            <person name="Burstein D."/>
            <person name="Anantharaman K."/>
            <person name="Lane K.R."/>
            <person name="Thomas B.C."/>
            <person name="Pan C."/>
            <person name="Northen T.R."/>
            <person name="Banfield J.F."/>
        </authorList>
    </citation>
    <scope>NUCLEOTIDE SEQUENCE [LARGE SCALE GENOMIC DNA]</scope>
    <source>
        <strain evidence="3">NP_7</strain>
    </source>
</reference>
<dbReference type="PANTHER" id="PTHR42831">
    <property type="entry name" value="FE-S PROTEIN MATURATION AUXILIARY FACTOR YITW"/>
    <property type="match status" value="1"/>
</dbReference>
<feature type="domain" description="PaaD zinc beta ribbon" evidence="2">
    <location>
        <begin position="108"/>
        <end position="148"/>
    </location>
</feature>
<gene>
    <name evidence="3" type="primary">paaJ</name>
    <name evidence="3" type="ORF">E6H04_13055</name>
</gene>
<accession>A0A537J3F3</accession>
<dbReference type="NCBIfam" id="TIGR02159">
    <property type="entry name" value="PA_CoA_Oxy4"/>
    <property type="match status" value="1"/>
</dbReference>
<dbReference type="PANTHER" id="PTHR42831:SF3">
    <property type="entry name" value="1,2-PHENYLACETYL-COA EPOXIDASE, SUBUNIT D-RELATED"/>
    <property type="match status" value="1"/>
</dbReference>
<evidence type="ECO:0000259" key="1">
    <source>
        <dbReference type="Pfam" id="PF01883"/>
    </source>
</evidence>
<dbReference type="SUPFAM" id="SSF117916">
    <property type="entry name" value="Fe-S cluster assembly (FSCA) domain-like"/>
    <property type="match status" value="1"/>
</dbReference>
<dbReference type="Pfam" id="PF01883">
    <property type="entry name" value="FeS_assembly_P"/>
    <property type="match status" value="1"/>
</dbReference>
<dbReference type="InterPro" id="IPR011883">
    <property type="entry name" value="PaaD-like"/>
</dbReference>
<dbReference type="InterPro" id="IPR002744">
    <property type="entry name" value="MIP18-like"/>
</dbReference>
<dbReference type="EMBL" id="VBAO01000406">
    <property type="protein sequence ID" value="TMI78080.1"/>
    <property type="molecule type" value="Genomic_DNA"/>
</dbReference>
<dbReference type="AlphaFoldDB" id="A0A537J3F3"/>
<dbReference type="Gene3D" id="3.30.300.130">
    <property type="entry name" value="Fe-S cluster assembly (FSCA)"/>
    <property type="match status" value="1"/>
</dbReference>
<comment type="caution">
    <text evidence="3">The sequence shown here is derived from an EMBL/GenBank/DDBJ whole genome shotgun (WGS) entry which is preliminary data.</text>
</comment>
<evidence type="ECO:0000313" key="3">
    <source>
        <dbReference type="EMBL" id="TMI78080.1"/>
    </source>
</evidence>
<protein>
    <submittedName>
        <fullName evidence="3">Phenylacetate-CoA oxygenase subunit PaaJ</fullName>
    </submittedName>
</protein>
<dbReference type="InterPro" id="IPR052339">
    <property type="entry name" value="Fe-S_Maturation_MIP18"/>
</dbReference>
<organism evidence="3 4">
    <name type="scientific">Candidatus Segetimicrobium genomatis</name>
    <dbReference type="NCBI Taxonomy" id="2569760"/>
    <lineage>
        <taxon>Bacteria</taxon>
        <taxon>Bacillati</taxon>
        <taxon>Candidatus Sysuimicrobiota</taxon>
        <taxon>Candidatus Sysuimicrobiia</taxon>
        <taxon>Candidatus Sysuimicrobiales</taxon>
        <taxon>Candidatus Segetimicrobiaceae</taxon>
        <taxon>Candidatus Segetimicrobium</taxon>
    </lineage>
</organism>
<evidence type="ECO:0000313" key="4">
    <source>
        <dbReference type="Proteomes" id="UP000320048"/>
    </source>
</evidence>
<dbReference type="Pfam" id="PF23451">
    <property type="entry name" value="Zn_ribbon_PaaD"/>
    <property type="match status" value="1"/>
</dbReference>
<dbReference type="InterPro" id="IPR034904">
    <property type="entry name" value="FSCA_dom_sf"/>
</dbReference>
<evidence type="ECO:0000259" key="2">
    <source>
        <dbReference type="Pfam" id="PF23451"/>
    </source>
</evidence>
<name>A0A537J3F3_9BACT</name>
<proteinExistence type="predicted"/>
<dbReference type="InterPro" id="IPR056572">
    <property type="entry name" value="Zn_ribbon_PaaD"/>
</dbReference>
<dbReference type="Proteomes" id="UP000320048">
    <property type="component" value="Unassembled WGS sequence"/>
</dbReference>